<keyword evidence="2" id="KW-1133">Transmembrane helix</keyword>
<dbReference type="GO" id="GO:0006629">
    <property type="term" value="P:lipid metabolic process"/>
    <property type="evidence" value="ECO:0007669"/>
    <property type="project" value="InterPro"/>
</dbReference>
<reference evidence="3" key="1">
    <citation type="journal article" date="2021" name="PeerJ">
        <title>Extensive microbial diversity within the chicken gut microbiome revealed by metagenomics and culture.</title>
        <authorList>
            <person name="Gilroy R."/>
            <person name="Ravi A."/>
            <person name="Getino M."/>
            <person name="Pursley I."/>
            <person name="Horton D.L."/>
            <person name="Alikhan N.F."/>
            <person name="Baker D."/>
            <person name="Gharbi K."/>
            <person name="Hall N."/>
            <person name="Watson M."/>
            <person name="Adriaenssens E.M."/>
            <person name="Foster-Nyarko E."/>
            <person name="Jarju S."/>
            <person name="Secka A."/>
            <person name="Antonio M."/>
            <person name="Oren A."/>
            <person name="Chaudhuri R.R."/>
            <person name="La Ragione R."/>
            <person name="Hildebrand F."/>
            <person name="Pallen M.J."/>
        </authorList>
    </citation>
    <scope>NUCLEOTIDE SEQUENCE</scope>
    <source>
        <strain evidence="3">ChiGjej5B5-7349</strain>
    </source>
</reference>
<keyword evidence="2" id="KW-0472">Membrane</keyword>
<evidence type="ECO:0000256" key="1">
    <source>
        <dbReference type="SAM" id="MobiDB-lite"/>
    </source>
</evidence>
<evidence type="ECO:0000256" key="2">
    <source>
        <dbReference type="SAM" id="Phobius"/>
    </source>
</evidence>
<proteinExistence type="predicted"/>
<protein>
    <submittedName>
        <fullName evidence="3">Uncharacterized protein</fullName>
    </submittedName>
</protein>
<gene>
    <name evidence="3" type="ORF">K8V08_10280</name>
</gene>
<evidence type="ECO:0000313" key="4">
    <source>
        <dbReference type="Proteomes" id="UP000784435"/>
    </source>
</evidence>
<dbReference type="GO" id="GO:0008081">
    <property type="term" value="F:phosphoric diester hydrolase activity"/>
    <property type="evidence" value="ECO:0007669"/>
    <property type="project" value="InterPro"/>
</dbReference>
<comment type="caution">
    <text evidence="3">The sequence shown here is derived from an EMBL/GenBank/DDBJ whole genome shotgun (WGS) entry which is preliminary data.</text>
</comment>
<dbReference type="EMBL" id="DYUK01000224">
    <property type="protein sequence ID" value="HJG80784.1"/>
    <property type="molecule type" value="Genomic_DNA"/>
</dbReference>
<dbReference type="Gene3D" id="3.20.20.190">
    <property type="entry name" value="Phosphatidylinositol (PI) phosphodiesterase"/>
    <property type="match status" value="1"/>
</dbReference>
<keyword evidence="2" id="KW-0812">Transmembrane</keyword>
<accession>A0A921MG93</accession>
<reference evidence="3" key="2">
    <citation type="submission" date="2021-09" db="EMBL/GenBank/DDBJ databases">
        <authorList>
            <person name="Gilroy R."/>
        </authorList>
    </citation>
    <scope>NUCLEOTIDE SEQUENCE</scope>
    <source>
        <strain evidence="3">ChiGjej5B5-7349</strain>
    </source>
</reference>
<evidence type="ECO:0000313" key="3">
    <source>
        <dbReference type="EMBL" id="HJG80784.1"/>
    </source>
</evidence>
<organism evidence="3 4">
    <name type="scientific">Brevibacterium senegalense</name>
    <dbReference type="NCBI Taxonomy" id="1033736"/>
    <lineage>
        <taxon>Bacteria</taxon>
        <taxon>Bacillati</taxon>
        <taxon>Actinomycetota</taxon>
        <taxon>Actinomycetes</taxon>
        <taxon>Micrococcales</taxon>
        <taxon>Brevibacteriaceae</taxon>
        <taxon>Brevibacterium</taxon>
    </lineage>
</organism>
<name>A0A921MG93_9MICO</name>
<sequence length="327" mass="34084">MAKRKRGRDRSDRMETLADLTPENLKKSSSDDARKARTAGNVSPEEQAEWDARVAEAKENRASRRTLAPLVIAGVAVVAVVGVVVWSSVSSGGPVTVESMPAPVIAADEAGSAVYPANSAEAVRENVRFGFAPAIDLVELGDGTVVLGAGDDLDGDDVYAAPYGELTAEQFADASIPAPREDTNPGTPVTWAEVFEDYGEDTIFLPAVDTQAELDAVLSTAADAERQDAIIVRTSDEGFAQEAVEAGAVALFDGDLEGTSPDDLAAAGFWGVAVPADASGLDDWTGSDLSIWAEGQVAEDEAQELVDAGADGLIVTDPFAVRGDEDE</sequence>
<dbReference type="AlphaFoldDB" id="A0A921MG93"/>
<dbReference type="InterPro" id="IPR017946">
    <property type="entry name" value="PLC-like_Pdiesterase_TIM-brl"/>
</dbReference>
<feature type="compositionally biased region" description="Basic and acidic residues" evidence="1">
    <location>
        <begin position="24"/>
        <end position="35"/>
    </location>
</feature>
<dbReference type="Proteomes" id="UP000784435">
    <property type="component" value="Unassembled WGS sequence"/>
</dbReference>
<feature type="region of interest" description="Disordered" evidence="1">
    <location>
        <begin position="1"/>
        <end position="52"/>
    </location>
</feature>
<feature type="transmembrane region" description="Helical" evidence="2">
    <location>
        <begin position="67"/>
        <end position="89"/>
    </location>
</feature>